<feature type="region of interest" description="Disordered" evidence="1">
    <location>
        <begin position="267"/>
        <end position="295"/>
    </location>
</feature>
<feature type="compositionally biased region" description="Low complexity" evidence="1">
    <location>
        <begin position="492"/>
        <end position="525"/>
    </location>
</feature>
<evidence type="ECO:0000313" key="2">
    <source>
        <dbReference type="EMBL" id="KAK7448507.1"/>
    </source>
</evidence>
<keyword evidence="3" id="KW-1185">Reference proteome</keyword>
<name>A0ABR1J797_9AGAR</name>
<reference evidence="2 3" key="1">
    <citation type="submission" date="2024-01" db="EMBL/GenBank/DDBJ databases">
        <title>A draft genome for the cacao thread blight pathogen Marasmiellus scandens.</title>
        <authorList>
            <person name="Baruah I.K."/>
            <person name="Leung J."/>
            <person name="Bukari Y."/>
            <person name="Amoako-Attah I."/>
            <person name="Meinhardt L.W."/>
            <person name="Bailey B.A."/>
            <person name="Cohen S.P."/>
        </authorList>
    </citation>
    <scope>NUCLEOTIDE SEQUENCE [LARGE SCALE GENOMIC DNA]</scope>
    <source>
        <strain evidence="2 3">GH-19</strain>
    </source>
</reference>
<dbReference type="Proteomes" id="UP001498398">
    <property type="component" value="Unassembled WGS sequence"/>
</dbReference>
<comment type="caution">
    <text evidence="2">The sequence shown here is derived from an EMBL/GenBank/DDBJ whole genome shotgun (WGS) entry which is preliminary data.</text>
</comment>
<protein>
    <submittedName>
        <fullName evidence="2">Uncharacterized protein</fullName>
    </submittedName>
</protein>
<evidence type="ECO:0000313" key="3">
    <source>
        <dbReference type="Proteomes" id="UP001498398"/>
    </source>
</evidence>
<feature type="compositionally biased region" description="Low complexity" evidence="1">
    <location>
        <begin position="267"/>
        <end position="291"/>
    </location>
</feature>
<proteinExistence type="predicted"/>
<gene>
    <name evidence="2" type="ORF">VKT23_013769</name>
</gene>
<dbReference type="EMBL" id="JBANRG010000038">
    <property type="protein sequence ID" value="KAK7448507.1"/>
    <property type="molecule type" value="Genomic_DNA"/>
</dbReference>
<organism evidence="2 3">
    <name type="scientific">Marasmiellus scandens</name>
    <dbReference type="NCBI Taxonomy" id="2682957"/>
    <lineage>
        <taxon>Eukaryota</taxon>
        <taxon>Fungi</taxon>
        <taxon>Dikarya</taxon>
        <taxon>Basidiomycota</taxon>
        <taxon>Agaricomycotina</taxon>
        <taxon>Agaricomycetes</taxon>
        <taxon>Agaricomycetidae</taxon>
        <taxon>Agaricales</taxon>
        <taxon>Marasmiineae</taxon>
        <taxon>Omphalotaceae</taxon>
        <taxon>Marasmiellus</taxon>
    </lineage>
</organism>
<evidence type="ECO:0000256" key="1">
    <source>
        <dbReference type="SAM" id="MobiDB-lite"/>
    </source>
</evidence>
<feature type="region of interest" description="Disordered" evidence="1">
    <location>
        <begin position="473"/>
        <end position="527"/>
    </location>
</feature>
<sequence>MAFLLYSVYHAIFTTVSRQRLLIEHFRTVGDHQWSLHSFKPHPKLNRPLQWPQPISASAPLPLLTQSVSNSTGHAYTACSGGCRKGKANTFCCNGGLCQTCCIDRGGCALQNHKPDKLSKQEKRKCGIVSPSASHLSTSALSSSAPAPSAVFSFTAVPPSASSASGSGFSSASASASSTQLRSSTTLVYVPPFSPPPTCDLYLPDTMSPIRCIDCLLQEMEEEEEVQATEFSRVSDDIQRELNEVDAYFAESEECFSSPFMDSSLLEPSVTSTSESSTLSGPSAAVSSSSDSHVRPAKHYKTVQMNDLWMGQTGNVNIPQKRGQALKVVNHNFWLVFYTQDSEMPLVQYIQVSRGWPNWSLLTDGLLLPSLISDYNPDRPPHIENFDIKCHWWSVISLEHVFHVSLDCTLVMRVVPVKDCKNLDNIIRTVDAAIPSVLHMRTNMRGERSGVHNLLADCKGKGKAKTIDVIDISDSDSDSDSQLPKKRKRPNSLTPSHSYSTPSLTSTSSLSSSSSTPSTRVSTPSALGDDLIPTGVIIWDPYHPDRDLSLPPVLAMCPWPQGMYVCDVVSGIQQMESPELRAQFKEIGDRFVAVFGRDWKSSTYYHNLSRW</sequence>
<accession>A0ABR1J797</accession>